<dbReference type="PANTHER" id="PTHR21727:SF0">
    <property type="entry name" value="MRNA (2'-O-METHYLADENOSINE-N(6)-)-METHYLTRANSFERASE"/>
    <property type="match status" value="1"/>
</dbReference>
<name>A0A8K0CLP4_IGNLU</name>
<dbReference type="GO" id="GO:0099122">
    <property type="term" value="F:RNA polymerase II C-terminal domain binding"/>
    <property type="evidence" value="ECO:0007669"/>
    <property type="project" value="InterPro"/>
</dbReference>
<feature type="region of interest" description="Disordered" evidence="1">
    <location>
        <begin position="110"/>
        <end position="138"/>
    </location>
</feature>
<dbReference type="PANTHER" id="PTHR21727">
    <property type="entry name" value="PHOSPHORYLATED CTD INTERACTING FACTOR 1"/>
    <property type="match status" value="1"/>
</dbReference>
<dbReference type="Proteomes" id="UP000801492">
    <property type="component" value="Unassembled WGS sequence"/>
</dbReference>
<accession>A0A8K0CLP4</accession>
<organism evidence="3 4">
    <name type="scientific">Ignelater luminosus</name>
    <name type="common">Cucubano</name>
    <name type="synonym">Pyrophorus luminosus</name>
    <dbReference type="NCBI Taxonomy" id="2038154"/>
    <lineage>
        <taxon>Eukaryota</taxon>
        <taxon>Metazoa</taxon>
        <taxon>Ecdysozoa</taxon>
        <taxon>Arthropoda</taxon>
        <taxon>Hexapoda</taxon>
        <taxon>Insecta</taxon>
        <taxon>Pterygota</taxon>
        <taxon>Neoptera</taxon>
        <taxon>Endopterygota</taxon>
        <taxon>Coleoptera</taxon>
        <taxon>Polyphaga</taxon>
        <taxon>Elateriformia</taxon>
        <taxon>Elateroidea</taxon>
        <taxon>Elateridae</taxon>
        <taxon>Agrypninae</taxon>
        <taxon>Pyrophorini</taxon>
        <taxon>Ignelater</taxon>
    </lineage>
</organism>
<reference evidence="3" key="1">
    <citation type="submission" date="2019-08" db="EMBL/GenBank/DDBJ databases">
        <title>The genome of the North American firefly Photinus pyralis.</title>
        <authorList>
            <consortium name="Photinus pyralis genome working group"/>
            <person name="Fallon T.R."/>
            <person name="Sander Lower S.E."/>
            <person name="Weng J.-K."/>
        </authorList>
    </citation>
    <scope>NUCLEOTIDE SEQUENCE</scope>
    <source>
        <strain evidence="3">TRF0915ILg1</strain>
        <tissue evidence="3">Whole body</tissue>
    </source>
</reference>
<dbReference type="InterPro" id="IPR039881">
    <property type="entry name" value="PCIF1-like"/>
</dbReference>
<sequence length="138" mass="16032">MESSVDHMERLLGDSPEPLSFIVFMPDYREPTPNALVRLESSQFKRKQVTVPAYEHEYRHGFQHVLNRSELNIRSAHGTVIVWLQNSAGHERWGPTEERVEALLEAFRPGRERERDRQELLSPTRQGSTSDSKEVLVH</sequence>
<feature type="domain" description="PCIF1 WW" evidence="2">
    <location>
        <begin position="1"/>
        <end position="61"/>
    </location>
</feature>
<comment type="caution">
    <text evidence="3">The sequence shown here is derived from an EMBL/GenBank/DDBJ whole genome shotgun (WGS) entry which is preliminary data.</text>
</comment>
<dbReference type="AlphaFoldDB" id="A0A8K0CLP4"/>
<protein>
    <recommendedName>
        <fullName evidence="2">PCIF1 WW domain-containing protein</fullName>
    </recommendedName>
</protein>
<dbReference type="GO" id="GO:0005634">
    <property type="term" value="C:nucleus"/>
    <property type="evidence" value="ECO:0007669"/>
    <property type="project" value="TreeGrafter"/>
</dbReference>
<dbReference type="GO" id="GO:0016422">
    <property type="term" value="F:mRNA (2'-O-methyladenosine-N6-)-methyltransferase activity"/>
    <property type="evidence" value="ECO:0007669"/>
    <property type="project" value="InterPro"/>
</dbReference>
<evidence type="ECO:0000313" key="3">
    <source>
        <dbReference type="EMBL" id="KAF2888724.1"/>
    </source>
</evidence>
<keyword evidence="4" id="KW-1185">Reference proteome</keyword>
<evidence type="ECO:0000256" key="1">
    <source>
        <dbReference type="SAM" id="MobiDB-lite"/>
    </source>
</evidence>
<feature type="compositionally biased region" description="Polar residues" evidence="1">
    <location>
        <begin position="121"/>
        <end position="130"/>
    </location>
</feature>
<evidence type="ECO:0000259" key="2">
    <source>
        <dbReference type="Pfam" id="PF12237"/>
    </source>
</evidence>
<proteinExistence type="predicted"/>
<dbReference type="OrthoDB" id="193787at2759"/>
<gene>
    <name evidence="3" type="ORF">ILUMI_17449</name>
</gene>
<evidence type="ECO:0000313" key="4">
    <source>
        <dbReference type="Proteomes" id="UP000801492"/>
    </source>
</evidence>
<feature type="compositionally biased region" description="Basic and acidic residues" evidence="1">
    <location>
        <begin position="110"/>
        <end position="119"/>
    </location>
</feature>
<dbReference type="EMBL" id="VTPC01074458">
    <property type="protein sequence ID" value="KAF2888724.1"/>
    <property type="molecule type" value="Genomic_DNA"/>
</dbReference>
<dbReference type="InterPro" id="IPR022035">
    <property type="entry name" value="PCIF1_WW"/>
</dbReference>
<dbReference type="Pfam" id="PF12237">
    <property type="entry name" value="PCIF1_WW"/>
    <property type="match status" value="1"/>
</dbReference>